<dbReference type="SUPFAM" id="SSF52343">
    <property type="entry name" value="Ferredoxin reductase-like, C-terminal NADP-linked domain"/>
    <property type="match status" value="1"/>
</dbReference>
<feature type="binding site" evidence="12">
    <location>
        <begin position="426"/>
        <end position="429"/>
    </location>
    <ligand>
        <name>FAD</name>
        <dbReference type="ChEBI" id="CHEBI:57692"/>
    </ligand>
</feature>
<dbReference type="GO" id="GO:0004783">
    <property type="term" value="F:sulfite reductase (NADPH) activity"/>
    <property type="evidence" value="ECO:0007669"/>
    <property type="project" value="UniProtKB-EC"/>
</dbReference>
<dbReference type="GO" id="GO:0019344">
    <property type="term" value="P:cysteine biosynthetic process"/>
    <property type="evidence" value="ECO:0007669"/>
    <property type="project" value="UniProtKB-KW"/>
</dbReference>
<keyword evidence="4 11" id="KW-0288">FMN</keyword>
<dbReference type="EC" id="1.8.1.2" evidence="11"/>
<dbReference type="InterPro" id="IPR023173">
    <property type="entry name" value="NADPH_Cyt_P450_Rdtase_alpha"/>
</dbReference>
<keyword evidence="6 11" id="KW-0521">NADP</keyword>
<evidence type="ECO:0000256" key="11">
    <source>
        <dbReference type="PIRNR" id="PIRNR000207"/>
    </source>
</evidence>
<evidence type="ECO:0000256" key="6">
    <source>
        <dbReference type="ARBA" id="ARBA00022857"/>
    </source>
</evidence>
<evidence type="ECO:0000256" key="3">
    <source>
        <dbReference type="ARBA" id="ARBA00022630"/>
    </source>
</evidence>
<sequence>MSATLPNVSAALAAPLTEDRLAALARVTDGLDSNGLWWLSGYAAGLASRGTAGVQTVTAPVADAAPAGRLTIVYGSQTGNAKRLAEQLARQSEAAGLPVRLLRADAYPTRELKDERTLYLVISTQGDGDPPDDARALVDFIAGKRAPELKQLRYAVLGLGDSSYPQFCAIGQRLDARLAELGATRLLPRADADLDLETIAEPWVAQALAKAKEALKPAAPLATVTPLRPLQATPLHGRDAPFAAELLANQRITARGSVKDVRHVELSLEGSGLHYEPGDALGLWPVNPPALVEAILRTGELDADVVVEHGGQRLPLRQWLGEKRELTKLARPFVASHAAQSRSEELNGLLAPDRQPALAKLLNEAQVLDLLRRYPASWSPDELVAALRPLTPRLYSIASSQKHVGDEVHLTVAHVEYDDGDGLRWGAASNHFARSEEGARLPVFIEHNERFRLPADASRDVIMIGPGTGVAPFRAFVQERAAVGATGRNWLFFGNPHFRSDFLYQVEWQQALKDGSLHRFDLAFSRDQAHKVYVQDRVIERGRDLFGWLEGGAHLYVCGDATRMAKDVHAALLSVIAEHGGKSAEDADDYLNTLQQQGRYARDVY</sequence>
<dbReference type="InterPro" id="IPR001709">
    <property type="entry name" value="Flavoprot_Pyr_Nucl_cyt_Rdtase"/>
</dbReference>
<dbReference type="InterPro" id="IPR017927">
    <property type="entry name" value="FAD-bd_FR_type"/>
</dbReference>
<dbReference type="UniPathway" id="UPA00140">
    <property type="reaction ID" value="UER00207"/>
</dbReference>
<evidence type="ECO:0000259" key="13">
    <source>
        <dbReference type="PROSITE" id="PS50902"/>
    </source>
</evidence>
<dbReference type="Pfam" id="PF00667">
    <property type="entry name" value="FAD_binding_1"/>
    <property type="match status" value="1"/>
</dbReference>
<comment type="cofactor">
    <cofactor evidence="11 12">
        <name>FMN</name>
        <dbReference type="ChEBI" id="CHEBI:58210"/>
    </cofactor>
    <text evidence="11 12">Binds 1 FMN per subunit.</text>
</comment>
<dbReference type="InterPro" id="IPR039261">
    <property type="entry name" value="FNR_nucleotide-bd"/>
</dbReference>
<dbReference type="InterPro" id="IPR029039">
    <property type="entry name" value="Flavoprotein-like_sf"/>
</dbReference>
<dbReference type="InterPro" id="IPR001094">
    <property type="entry name" value="Flavdoxin-like"/>
</dbReference>
<evidence type="ECO:0000256" key="8">
    <source>
        <dbReference type="ARBA" id="ARBA00023002"/>
    </source>
</evidence>
<dbReference type="FunFam" id="3.40.50.80:FF:000001">
    <property type="entry name" value="NADPH--cytochrome P450 reductase 1"/>
    <property type="match status" value="1"/>
</dbReference>
<keyword evidence="16" id="KW-1185">Reference proteome</keyword>
<keyword evidence="2 11" id="KW-0028">Amino-acid biosynthesis</keyword>
<keyword evidence="9 11" id="KW-0198">Cysteine biosynthesis</keyword>
<evidence type="ECO:0000256" key="12">
    <source>
        <dbReference type="PIRSR" id="PIRSR000207-1"/>
    </source>
</evidence>
<dbReference type="CDD" id="cd06199">
    <property type="entry name" value="SiR"/>
    <property type="match status" value="1"/>
</dbReference>
<dbReference type="GO" id="GO:0005829">
    <property type="term" value="C:cytosol"/>
    <property type="evidence" value="ECO:0007669"/>
    <property type="project" value="TreeGrafter"/>
</dbReference>
<dbReference type="AlphaFoldDB" id="A0A3D8VCL0"/>
<evidence type="ECO:0000256" key="10">
    <source>
        <dbReference type="ARBA" id="ARBA00052219"/>
    </source>
</evidence>
<feature type="binding site" evidence="12">
    <location>
        <begin position="159"/>
        <end position="168"/>
    </location>
    <ligand>
        <name>FMN</name>
        <dbReference type="ChEBI" id="CHEBI:58210"/>
    </ligand>
</feature>
<feature type="binding site" evidence="12">
    <location>
        <begin position="393"/>
        <end position="396"/>
    </location>
    <ligand>
        <name>FAD</name>
        <dbReference type="ChEBI" id="CHEBI:57692"/>
    </ligand>
</feature>
<dbReference type="Pfam" id="PF00175">
    <property type="entry name" value="NAD_binding_1"/>
    <property type="match status" value="1"/>
</dbReference>
<comment type="catalytic activity">
    <reaction evidence="10 11">
        <text>hydrogen sulfide + 3 NADP(+) + 3 H2O = sulfite + 3 NADPH + 4 H(+)</text>
        <dbReference type="Rhea" id="RHEA:13801"/>
        <dbReference type="ChEBI" id="CHEBI:15377"/>
        <dbReference type="ChEBI" id="CHEBI:15378"/>
        <dbReference type="ChEBI" id="CHEBI:17359"/>
        <dbReference type="ChEBI" id="CHEBI:29919"/>
        <dbReference type="ChEBI" id="CHEBI:57783"/>
        <dbReference type="ChEBI" id="CHEBI:58349"/>
        <dbReference type="EC" id="1.8.1.2"/>
    </reaction>
</comment>
<dbReference type="PANTHER" id="PTHR19384">
    <property type="entry name" value="NITRIC OXIDE SYNTHASE-RELATED"/>
    <property type="match status" value="1"/>
</dbReference>
<organism evidence="15 16">
    <name type="scientific">Lysobacter soli</name>
    <dbReference type="NCBI Taxonomy" id="453783"/>
    <lineage>
        <taxon>Bacteria</taxon>
        <taxon>Pseudomonadati</taxon>
        <taxon>Pseudomonadota</taxon>
        <taxon>Gammaproteobacteria</taxon>
        <taxon>Lysobacterales</taxon>
        <taxon>Lysobacteraceae</taxon>
        <taxon>Lysobacter</taxon>
    </lineage>
</organism>
<dbReference type="PRINTS" id="PR00369">
    <property type="entry name" value="FLAVODOXIN"/>
</dbReference>
<keyword evidence="7 11" id="KW-0249">Electron transport</keyword>
<dbReference type="PIRSF" id="PIRSF000207">
    <property type="entry name" value="SiR-FP_CysJ"/>
    <property type="match status" value="1"/>
</dbReference>
<dbReference type="Proteomes" id="UP000256829">
    <property type="component" value="Unassembled WGS sequence"/>
</dbReference>
<evidence type="ECO:0000256" key="5">
    <source>
        <dbReference type="ARBA" id="ARBA00022827"/>
    </source>
</evidence>
<dbReference type="PANTHER" id="PTHR19384:SF128">
    <property type="entry name" value="NADPH OXIDOREDUCTASE A"/>
    <property type="match status" value="1"/>
</dbReference>
<comment type="subunit">
    <text evidence="11">Alpha(8)-beta(8). The alpha component is a flavoprotein, the beta component is a hemoprotein.</text>
</comment>
<accession>A0A3D8VCL0</accession>
<evidence type="ECO:0000313" key="15">
    <source>
        <dbReference type="EMBL" id="RDY67157.1"/>
    </source>
</evidence>
<dbReference type="InterPro" id="IPR010199">
    <property type="entry name" value="CysJ"/>
</dbReference>
<dbReference type="GO" id="GO:0010181">
    <property type="term" value="F:FMN binding"/>
    <property type="evidence" value="ECO:0007669"/>
    <property type="project" value="InterPro"/>
</dbReference>
<feature type="binding site" evidence="12">
    <location>
        <begin position="531"/>
        <end position="535"/>
    </location>
    <ligand>
        <name>NADP(+)</name>
        <dbReference type="ChEBI" id="CHEBI:58349"/>
    </ligand>
</feature>
<feature type="binding site" evidence="12">
    <location>
        <begin position="525"/>
        <end position="526"/>
    </location>
    <ligand>
        <name>NADP(+)</name>
        <dbReference type="ChEBI" id="CHEBI:58349"/>
    </ligand>
</feature>
<dbReference type="SUPFAM" id="SSF63380">
    <property type="entry name" value="Riboflavin synthase domain-like"/>
    <property type="match status" value="1"/>
</dbReference>
<dbReference type="PROSITE" id="PS51384">
    <property type="entry name" value="FAD_FR"/>
    <property type="match status" value="1"/>
</dbReference>
<dbReference type="PRINTS" id="PR00371">
    <property type="entry name" value="FPNCR"/>
</dbReference>
<evidence type="ECO:0000256" key="4">
    <source>
        <dbReference type="ARBA" id="ARBA00022643"/>
    </source>
</evidence>
<feature type="binding site" evidence="12">
    <location>
        <position position="417"/>
    </location>
    <ligand>
        <name>FAD</name>
        <dbReference type="ChEBI" id="CHEBI:57692"/>
    </ligand>
</feature>
<feature type="binding site" evidence="12">
    <location>
        <position position="327"/>
    </location>
    <ligand>
        <name>FAD</name>
        <dbReference type="ChEBI" id="CHEBI:57692"/>
    </ligand>
</feature>
<dbReference type="Gene3D" id="3.40.50.360">
    <property type="match status" value="1"/>
</dbReference>
<evidence type="ECO:0000256" key="2">
    <source>
        <dbReference type="ARBA" id="ARBA00022605"/>
    </source>
</evidence>
<comment type="cofactor">
    <cofactor evidence="11 12">
        <name>FAD</name>
        <dbReference type="ChEBI" id="CHEBI:57692"/>
    </cofactor>
    <text evidence="11 12">Binds 1 FAD per subunit.</text>
</comment>
<evidence type="ECO:0000256" key="1">
    <source>
        <dbReference type="ARBA" id="ARBA00022448"/>
    </source>
</evidence>
<feature type="binding site" evidence="12">
    <location>
        <begin position="123"/>
        <end position="126"/>
    </location>
    <ligand>
        <name>FMN</name>
        <dbReference type="ChEBI" id="CHEBI:58210"/>
    </ligand>
</feature>
<feature type="binding site" evidence="12">
    <location>
        <begin position="76"/>
        <end position="81"/>
    </location>
    <ligand>
        <name>FMN</name>
        <dbReference type="ChEBI" id="CHEBI:58210"/>
    </ligand>
</feature>
<comment type="caution">
    <text evidence="15">The sequence shown here is derived from an EMBL/GenBank/DDBJ whole genome shotgun (WGS) entry which is preliminary data.</text>
</comment>
<dbReference type="SUPFAM" id="SSF52218">
    <property type="entry name" value="Flavoproteins"/>
    <property type="match status" value="1"/>
</dbReference>
<keyword evidence="3 11" id="KW-0285">Flavoprotein</keyword>
<gene>
    <name evidence="15" type="ORF">DX912_10850</name>
</gene>
<feature type="binding site" evidence="12">
    <location>
        <position position="605"/>
    </location>
    <ligand>
        <name>FAD</name>
        <dbReference type="ChEBI" id="CHEBI:57692"/>
    </ligand>
</feature>
<evidence type="ECO:0000256" key="7">
    <source>
        <dbReference type="ARBA" id="ARBA00022982"/>
    </source>
</evidence>
<proteinExistence type="predicted"/>
<keyword evidence="8 11" id="KW-0560">Oxidoreductase</keyword>
<dbReference type="InterPro" id="IPR001433">
    <property type="entry name" value="OxRdtase_FAD/NAD-bd"/>
</dbReference>
<dbReference type="GO" id="GO:0050660">
    <property type="term" value="F:flavin adenine dinucleotide binding"/>
    <property type="evidence" value="ECO:0007669"/>
    <property type="project" value="InterPro"/>
</dbReference>
<feature type="binding site" evidence="12">
    <location>
        <position position="567"/>
    </location>
    <ligand>
        <name>NADP(+)</name>
        <dbReference type="ChEBI" id="CHEBI:58349"/>
    </ligand>
</feature>
<dbReference type="RefSeq" id="WP_115842528.1">
    <property type="nucleotide sequence ID" value="NZ_CP183976.1"/>
</dbReference>
<comment type="pathway">
    <text evidence="11">Sulfur metabolism; hydrogen sulfide biosynthesis; hydrogen sulfide from sulfite (NADPH route): step 1/1.</text>
</comment>
<name>A0A3D8VCL0_9GAMM</name>
<evidence type="ECO:0000259" key="14">
    <source>
        <dbReference type="PROSITE" id="PS51384"/>
    </source>
</evidence>
<protein>
    <recommendedName>
        <fullName evidence="11">Sulfite reductase [NADPH] flavoprotein alpha-component</fullName>
        <shortName evidence="11">SiR-FP</shortName>
        <ecNumber evidence="11">1.8.1.2</ecNumber>
    </recommendedName>
</protein>
<dbReference type="Gene3D" id="3.40.50.80">
    <property type="entry name" value="Nucleotide-binding domain of ferredoxin-NADP reductase (FNR) module"/>
    <property type="match status" value="1"/>
</dbReference>
<feature type="binding site" evidence="12">
    <location>
        <begin position="411"/>
        <end position="413"/>
    </location>
    <ligand>
        <name>FAD</name>
        <dbReference type="ChEBI" id="CHEBI:57692"/>
    </ligand>
</feature>
<dbReference type="EMBL" id="QTJR01000006">
    <property type="protein sequence ID" value="RDY67157.1"/>
    <property type="molecule type" value="Genomic_DNA"/>
</dbReference>
<feature type="domain" description="Flavodoxin-like" evidence="13">
    <location>
        <begin position="70"/>
        <end position="208"/>
    </location>
</feature>
<keyword evidence="5 11" id="KW-0274">FAD</keyword>
<dbReference type="InterPro" id="IPR003097">
    <property type="entry name" value="CysJ-like_FAD-binding"/>
</dbReference>
<dbReference type="Pfam" id="PF00258">
    <property type="entry name" value="Flavodoxin_1"/>
    <property type="match status" value="1"/>
</dbReference>
<comment type="function">
    <text evidence="11">Component of the sulfite reductase complex that catalyzes the 6-electron reduction of sulfite to sulfide. This is one of several activities required for the biosynthesis of L-cysteine from sulfate. The flavoprotein component catalyzes the electron flow from NADPH -&gt; FAD -&gt; FMN to the hemoprotein component.</text>
</comment>
<dbReference type="Gene3D" id="2.40.30.10">
    <property type="entry name" value="Translation factors"/>
    <property type="match status" value="1"/>
</dbReference>
<reference evidence="15 16" key="1">
    <citation type="submission" date="2018-08" db="EMBL/GenBank/DDBJ databases">
        <title>Lysobacter soli KCTC 22011, whole genome shotgun sequence.</title>
        <authorList>
            <person name="Zhang X."/>
            <person name="Feng G."/>
            <person name="Zhu H."/>
        </authorList>
    </citation>
    <scope>NUCLEOTIDE SEQUENCE [LARGE SCALE GENOMIC DNA]</scope>
    <source>
        <strain evidence="15 16">KCTC 22011</strain>
    </source>
</reference>
<dbReference type="PROSITE" id="PS50902">
    <property type="entry name" value="FLAVODOXIN_LIKE"/>
    <property type="match status" value="1"/>
</dbReference>
<evidence type="ECO:0000313" key="16">
    <source>
        <dbReference type="Proteomes" id="UP000256829"/>
    </source>
</evidence>
<dbReference type="InterPro" id="IPR008254">
    <property type="entry name" value="Flavodoxin/NO_synth"/>
</dbReference>
<dbReference type="NCBIfam" id="TIGR01931">
    <property type="entry name" value="cysJ"/>
    <property type="match status" value="1"/>
</dbReference>
<dbReference type="Gene3D" id="1.20.990.10">
    <property type="entry name" value="NADPH-cytochrome p450 Reductase, Chain A, domain 3"/>
    <property type="match status" value="1"/>
</dbReference>
<feature type="domain" description="FAD-binding FR-type" evidence="14">
    <location>
        <begin position="239"/>
        <end position="454"/>
    </location>
</feature>
<dbReference type="InterPro" id="IPR017938">
    <property type="entry name" value="Riboflavin_synthase-like_b-brl"/>
</dbReference>
<dbReference type="GO" id="GO:0070814">
    <property type="term" value="P:hydrogen sulfide biosynthetic process"/>
    <property type="evidence" value="ECO:0007669"/>
    <property type="project" value="UniProtKB-UniPathway"/>
</dbReference>
<evidence type="ECO:0000256" key="9">
    <source>
        <dbReference type="ARBA" id="ARBA00023192"/>
    </source>
</evidence>
<keyword evidence="1 11" id="KW-0813">Transport</keyword>